<dbReference type="EMBL" id="HBUF01386190">
    <property type="protein sequence ID" value="CAG6732264.1"/>
    <property type="molecule type" value="Transcribed_RNA"/>
</dbReference>
<dbReference type="Pfam" id="PF10545">
    <property type="entry name" value="MADF_DNA_bdg"/>
    <property type="match status" value="1"/>
</dbReference>
<sequence length="247" mass="28498">MWNMIEEKPEIRKLIEEVRKQPVLYSTEHAEYKNHQLKARVWEKIADRLHIDNGKEARRQWMNLRGNFRDAKRRQVKALSKGTPTSKIRPWRYQKQMAFLEPFTSTGNEDENRLSKAVSITDDSDVQLDEDSSEYGNASYIEVTPDDILDDSADDMGGVVAKKLKRSKNAYHSTEGSESEESVTDSRMTSVYDSDPLFHFFMAMYQSTKKLPPQLQHQIKRQVFQAAILSSSTLLELAQGPLLLLLD</sequence>
<accession>A0A8D8YNQ3</accession>
<proteinExistence type="predicted"/>
<dbReference type="InterPro" id="IPR006578">
    <property type="entry name" value="MADF-dom"/>
</dbReference>
<protein>
    <recommendedName>
        <fullName evidence="2">MADF domain-containing protein</fullName>
    </recommendedName>
</protein>
<organism evidence="3">
    <name type="scientific">Cacopsylla melanoneura</name>
    <dbReference type="NCBI Taxonomy" id="428564"/>
    <lineage>
        <taxon>Eukaryota</taxon>
        <taxon>Metazoa</taxon>
        <taxon>Ecdysozoa</taxon>
        <taxon>Arthropoda</taxon>
        <taxon>Hexapoda</taxon>
        <taxon>Insecta</taxon>
        <taxon>Pterygota</taxon>
        <taxon>Neoptera</taxon>
        <taxon>Paraneoptera</taxon>
        <taxon>Hemiptera</taxon>
        <taxon>Sternorrhyncha</taxon>
        <taxon>Psylloidea</taxon>
        <taxon>Psyllidae</taxon>
        <taxon>Psyllinae</taxon>
        <taxon>Cacopsylla</taxon>
    </lineage>
</organism>
<dbReference type="GO" id="GO:0005634">
    <property type="term" value="C:nucleus"/>
    <property type="evidence" value="ECO:0007669"/>
    <property type="project" value="TreeGrafter"/>
</dbReference>
<dbReference type="PANTHER" id="PTHR12243">
    <property type="entry name" value="MADF DOMAIN TRANSCRIPTION FACTOR"/>
    <property type="match status" value="1"/>
</dbReference>
<name>A0A8D8YNQ3_9HEMI</name>
<evidence type="ECO:0000259" key="2">
    <source>
        <dbReference type="PROSITE" id="PS51029"/>
    </source>
</evidence>
<feature type="domain" description="MADF" evidence="2">
    <location>
        <begin position="13"/>
        <end position="105"/>
    </location>
</feature>
<dbReference type="EMBL" id="HBUF01386187">
    <property type="protein sequence ID" value="CAG6732261.1"/>
    <property type="molecule type" value="Transcribed_RNA"/>
</dbReference>
<dbReference type="AlphaFoldDB" id="A0A8D8YNQ3"/>
<dbReference type="PROSITE" id="PS51029">
    <property type="entry name" value="MADF"/>
    <property type="match status" value="1"/>
</dbReference>
<feature type="region of interest" description="Disordered" evidence="1">
    <location>
        <begin position="168"/>
        <end position="188"/>
    </location>
</feature>
<evidence type="ECO:0000256" key="1">
    <source>
        <dbReference type="SAM" id="MobiDB-lite"/>
    </source>
</evidence>
<evidence type="ECO:0000313" key="3">
    <source>
        <dbReference type="EMBL" id="CAG6732263.1"/>
    </source>
</evidence>
<dbReference type="InterPro" id="IPR039353">
    <property type="entry name" value="TF_Adf1"/>
</dbReference>
<dbReference type="EMBL" id="HBUF01386188">
    <property type="protein sequence ID" value="CAG6732262.1"/>
    <property type="molecule type" value="Transcribed_RNA"/>
</dbReference>
<dbReference type="PANTHER" id="PTHR12243:SF67">
    <property type="entry name" value="COREPRESSOR OF PANGOLIN, ISOFORM A-RELATED"/>
    <property type="match status" value="1"/>
</dbReference>
<dbReference type="EMBL" id="HBUF01386189">
    <property type="protein sequence ID" value="CAG6732263.1"/>
    <property type="molecule type" value="Transcribed_RNA"/>
</dbReference>
<reference evidence="3" key="1">
    <citation type="submission" date="2021-05" db="EMBL/GenBank/DDBJ databases">
        <authorList>
            <person name="Alioto T."/>
            <person name="Alioto T."/>
            <person name="Gomez Garrido J."/>
        </authorList>
    </citation>
    <scope>NUCLEOTIDE SEQUENCE</scope>
</reference>
<dbReference type="GO" id="GO:0005667">
    <property type="term" value="C:transcription regulator complex"/>
    <property type="evidence" value="ECO:0007669"/>
    <property type="project" value="TreeGrafter"/>
</dbReference>
<dbReference type="SMART" id="SM00595">
    <property type="entry name" value="MADF"/>
    <property type="match status" value="1"/>
</dbReference>
<dbReference type="GO" id="GO:0006357">
    <property type="term" value="P:regulation of transcription by RNA polymerase II"/>
    <property type="evidence" value="ECO:0007669"/>
    <property type="project" value="TreeGrafter"/>
</dbReference>